<feature type="region of interest" description="Disordered" evidence="1">
    <location>
        <begin position="1"/>
        <end position="177"/>
    </location>
</feature>
<keyword evidence="4" id="KW-1185">Reference proteome</keyword>
<protein>
    <submittedName>
        <fullName evidence="3">Integrase core domain-containing protein</fullName>
    </submittedName>
</protein>
<feature type="domain" description="Integrase catalytic" evidence="2">
    <location>
        <begin position="65"/>
        <end position="121"/>
    </location>
</feature>
<reference evidence="4" key="1">
    <citation type="journal article" date="2019" name="Int. J. Syst. Evol. Microbiol.">
        <title>The Global Catalogue of Microorganisms (GCM) 10K type strain sequencing project: providing services to taxonomists for standard genome sequencing and annotation.</title>
        <authorList>
            <consortium name="The Broad Institute Genomics Platform"/>
            <consortium name="The Broad Institute Genome Sequencing Center for Infectious Disease"/>
            <person name="Wu L."/>
            <person name="Ma J."/>
        </authorList>
    </citation>
    <scope>NUCLEOTIDE SEQUENCE [LARGE SCALE GENOMIC DNA]</scope>
    <source>
        <strain evidence="4">CGMCC 4.7237</strain>
    </source>
</reference>
<name>A0ABV8HWH7_9ACTN</name>
<organism evidence="3 4">
    <name type="scientific">Streptomyces polygonati</name>
    <dbReference type="NCBI Taxonomy" id="1617087"/>
    <lineage>
        <taxon>Bacteria</taxon>
        <taxon>Bacillati</taxon>
        <taxon>Actinomycetota</taxon>
        <taxon>Actinomycetes</taxon>
        <taxon>Kitasatosporales</taxon>
        <taxon>Streptomycetaceae</taxon>
        <taxon>Streptomyces</taxon>
    </lineage>
</organism>
<gene>
    <name evidence="3" type="ORF">ACFO3J_33395</name>
</gene>
<feature type="compositionally biased region" description="Polar residues" evidence="1">
    <location>
        <begin position="136"/>
        <end position="147"/>
    </location>
</feature>
<evidence type="ECO:0000313" key="3">
    <source>
        <dbReference type="EMBL" id="MFC4036303.1"/>
    </source>
</evidence>
<evidence type="ECO:0000313" key="4">
    <source>
        <dbReference type="Proteomes" id="UP001595765"/>
    </source>
</evidence>
<evidence type="ECO:0000256" key="1">
    <source>
        <dbReference type="SAM" id="MobiDB-lite"/>
    </source>
</evidence>
<dbReference type="Proteomes" id="UP001595765">
    <property type="component" value="Unassembled WGS sequence"/>
</dbReference>
<feature type="compositionally biased region" description="Basic and acidic residues" evidence="1">
    <location>
        <begin position="56"/>
        <end position="73"/>
    </location>
</feature>
<dbReference type="RefSeq" id="WP_386437774.1">
    <property type="nucleotide sequence ID" value="NZ_JBHSBB010000048.1"/>
</dbReference>
<feature type="compositionally biased region" description="Low complexity" evidence="1">
    <location>
        <begin position="89"/>
        <end position="100"/>
    </location>
</feature>
<dbReference type="InterPro" id="IPR001584">
    <property type="entry name" value="Integrase_cat-core"/>
</dbReference>
<accession>A0ABV8HWH7</accession>
<feature type="compositionally biased region" description="Basic residues" evidence="1">
    <location>
        <begin position="157"/>
        <end position="168"/>
    </location>
</feature>
<sequence length="177" mass="19872">MRGTGSGRCGSITGRRPRLEDPRRSPRRAPVIPPGIRCCDDRLNPSSTPASNSPPRHRDPPVGRRTGQRRDNALAEPFFTTIKRELLDTTTWPTRATARTSISDSIESRYNLHHPHSSHGDYQTAPPTRPPHQRRPSNQNKLTSSRGRTPDLECPPKRIKPSQRRPGHGPRSPSPLR</sequence>
<comment type="caution">
    <text evidence="3">The sequence shown here is derived from an EMBL/GenBank/DDBJ whole genome shotgun (WGS) entry which is preliminary data.</text>
</comment>
<proteinExistence type="predicted"/>
<dbReference type="EMBL" id="JBHSBB010000048">
    <property type="protein sequence ID" value="MFC4036303.1"/>
    <property type="molecule type" value="Genomic_DNA"/>
</dbReference>
<feature type="compositionally biased region" description="Low complexity" evidence="1">
    <location>
        <begin position="44"/>
        <end position="54"/>
    </location>
</feature>
<dbReference type="Pfam" id="PF13683">
    <property type="entry name" value="rve_3"/>
    <property type="match status" value="1"/>
</dbReference>
<evidence type="ECO:0000259" key="2">
    <source>
        <dbReference type="Pfam" id="PF13683"/>
    </source>
</evidence>